<comment type="similarity">
    <text evidence="1">Belongs to the methyltransferase superfamily. NTM1 family.</text>
</comment>
<evidence type="ECO:0000256" key="10">
    <source>
        <dbReference type="ARBA" id="ARBA00048167"/>
    </source>
</evidence>
<dbReference type="CDD" id="cd02440">
    <property type="entry name" value="AdoMet_MTases"/>
    <property type="match status" value="1"/>
</dbReference>
<dbReference type="GO" id="GO:0032259">
    <property type="term" value="P:methylation"/>
    <property type="evidence" value="ECO:0007669"/>
    <property type="project" value="UniProtKB-KW"/>
</dbReference>
<evidence type="ECO:0000313" key="12">
    <source>
        <dbReference type="EMBL" id="CAE4645376.1"/>
    </source>
</evidence>
<dbReference type="InterPro" id="IPR029063">
    <property type="entry name" value="SAM-dependent_MTases_sf"/>
</dbReference>
<evidence type="ECO:0000256" key="11">
    <source>
        <dbReference type="SAM" id="MobiDB-lite"/>
    </source>
</evidence>
<dbReference type="GO" id="GO:0071885">
    <property type="term" value="F:N-terminal protein N-methyltransferase activity"/>
    <property type="evidence" value="ECO:0007669"/>
    <property type="project" value="UniProtKB-EC"/>
</dbReference>
<keyword evidence="3" id="KW-0808">Transferase</keyword>
<evidence type="ECO:0000256" key="3">
    <source>
        <dbReference type="ARBA" id="ARBA00022679"/>
    </source>
</evidence>
<evidence type="ECO:0000256" key="6">
    <source>
        <dbReference type="ARBA" id="ARBA00039449"/>
    </source>
</evidence>
<dbReference type="EMBL" id="HBNR01070716">
    <property type="protein sequence ID" value="CAE4645376.1"/>
    <property type="molecule type" value="Transcribed_RNA"/>
</dbReference>
<comment type="catalytic activity">
    <reaction evidence="10">
        <text>N-terminal L-alanyl-L-prolyl-L-lysyl-[protein] + 3 S-adenosyl-L-methionine = N-terminal N,N,N-trimethyl-L-alanyl-L-prolyl-L-lysyl-[protein] + 3 S-adenosyl-L-homocysteine + 3 H(+)</text>
        <dbReference type="Rhea" id="RHEA:54712"/>
        <dbReference type="Rhea" id="RHEA-COMP:13785"/>
        <dbReference type="Rhea" id="RHEA-COMP:13971"/>
        <dbReference type="ChEBI" id="CHEBI:15378"/>
        <dbReference type="ChEBI" id="CHEBI:57856"/>
        <dbReference type="ChEBI" id="CHEBI:59789"/>
        <dbReference type="ChEBI" id="CHEBI:138057"/>
        <dbReference type="ChEBI" id="CHEBI:138315"/>
        <dbReference type="EC" id="2.1.1.244"/>
    </reaction>
</comment>
<gene>
    <name evidence="12" type="ORF">AMON00008_LOCUS50088</name>
</gene>
<accession>A0A7S4VH81</accession>
<feature type="compositionally biased region" description="Low complexity" evidence="11">
    <location>
        <begin position="269"/>
        <end position="300"/>
    </location>
</feature>
<feature type="region of interest" description="Disordered" evidence="11">
    <location>
        <begin position="246"/>
        <end position="319"/>
    </location>
</feature>
<dbReference type="AlphaFoldDB" id="A0A7S4VH81"/>
<evidence type="ECO:0000256" key="4">
    <source>
        <dbReference type="ARBA" id="ARBA00022691"/>
    </source>
</evidence>
<evidence type="ECO:0000256" key="7">
    <source>
        <dbReference type="ARBA" id="ARBA00043129"/>
    </source>
</evidence>
<keyword evidence="4" id="KW-0949">S-adenosyl-L-methionine</keyword>
<sequence>MAGGAGEGNGPYKTLADVWAGELSGEGGREAWYAKATEYWQAQEATLSGILGGFPETNEPDLRGSRRFLETLRRKVPPLRFGSALDCGAGTGRVAAGLLLDLFERVDLVEQDERLLAAAQRELQGPRVGRFTASSMQQFEPEEDMYDMVWLQWVLMYLPDDDLLKFLRRCTLGLTDTGVICIKENVVLEGNFTIDWDDNSVARLDAQYKAIFGRAGLYVVEEQEQPDWPSQLIPVKMYALRQKPGLRKPVLPRSPEQRDRHEEDERLQVEQQSQPQRQPRPQSQLELQPRSQPQPQLQPQKQRERAKRRQRTSRQQKTM</sequence>
<dbReference type="Gene3D" id="3.40.50.150">
    <property type="entry name" value="Vaccinia Virus protein VP39"/>
    <property type="match status" value="1"/>
</dbReference>
<feature type="compositionally biased region" description="Basic and acidic residues" evidence="11">
    <location>
        <begin position="255"/>
        <end position="268"/>
    </location>
</feature>
<name>A0A7S4VH81_9DINO</name>
<evidence type="ECO:0000256" key="2">
    <source>
        <dbReference type="ARBA" id="ARBA00022603"/>
    </source>
</evidence>
<dbReference type="InterPro" id="IPR008576">
    <property type="entry name" value="MeTrfase_NTM1"/>
</dbReference>
<comment type="catalytic activity">
    <reaction evidence="9">
        <text>N-terminal L-prolyl-L-prolyl-L-lysyl-[protein] + 2 S-adenosyl-L-methionine = N-terminal N,N-dimethyl-L-prolyl-L-prolyl-L-lysyl-[protein] + 2 S-adenosyl-L-homocysteine + 2 H(+)</text>
        <dbReference type="Rhea" id="RHEA:54736"/>
        <dbReference type="Rhea" id="RHEA-COMP:13787"/>
        <dbReference type="Rhea" id="RHEA-COMP:13974"/>
        <dbReference type="ChEBI" id="CHEBI:15378"/>
        <dbReference type="ChEBI" id="CHEBI:57856"/>
        <dbReference type="ChEBI" id="CHEBI:59789"/>
        <dbReference type="ChEBI" id="CHEBI:138059"/>
        <dbReference type="ChEBI" id="CHEBI:138318"/>
        <dbReference type="EC" id="2.1.1.244"/>
    </reaction>
</comment>
<dbReference type="PANTHER" id="PTHR12753:SF0">
    <property type="entry name" value="ALPHA N-TERMINAL PROTEIN METHYLTRANSFERASE 1"/>
    <property type="match status" value="1"/>
</dbReference>
<proteinExistence type="inferred from homology"/>
<dbReference type="Pfam" id="PF05891">
    <property type="entry name" value="Methyltransf_PK"/>
    <property type="match status" value="1"/>
</dbReference>
<keyword evidence="2" id="KW-0489">Methyltransferase</keyword>
<comment type="catalytic activity">
    <reaction evidence="8">
        <text>N-terminal L-seryl-L-prolyl-L-lysyl-[protein] + 3 S-adenosyl-L-methionine = N-terminal N,N,N-trimethyl-L-seryl-L-prolyl-L-lysyl-[protein] + 3 S-adenosyl-L-homocysteine + 3 H(+)</text>
        <dbReference type="Rhea" id="RHEA:54724"/>
        <dbReference type="Rhea" id="RHEA-COMP:13789"/>
        <dbReference type="Rhea" id="RHEA-COMP:13973"/>
        <dbReference type="ChEBI" id="CHEBI:15378"/>
        <dbReference type="ChEBI" id="CHEBI:57856"/>
        <dbReference type="ChEBI" id="CHEBI:59789"/>
        <dbReference type="ChEBI" id="CHEBI:138061"/>
        <dbReference type="ChEBI" id="CHEBI:138317"/>
        <dbReference type="EC" id="2.1.1.244"/>
    </reaction>
</comment>
<dbReference type="SUPFAM" id="SSF53335">
    <property type="entry name" value="S-adenosyl-L-methionine-dependent methyltransferases"/>
    <property type="match status" value="1"/>
</dbReference>
<dbReference type="PANTHER" id="PTHR12753">
    <property type="entry name" value="AD-003 - RELATED"/>
    <property type="match status" value="1"/>
</dbReference>
<evidence type="ECO:0000256" key="1">
    <source>
        <dbReference type="ARBA" id="ARBA00009059"/>
    </source>
</evidence>
<protein>
    <recommendedName>
        <fullName evidence="6">Alpha N-terminal protein methyltransferase 1</fullName>
        <ecNumber evidence="5">2.1.1.244</ecNumber>
    </recommendedName>
    <alternativeName>
        <fullName evidence="7">X-Pro-Lys N-terminal protein methyltransferase 1</fullName>
    </alternativeName>
</protein>
<evidence type="ECO:0000256" key="5">
    <source>
        <dbReference type="ARBA" id="ARBA00039112"/>
    </source>
</evidence>
<feature type="compositionally biased region" description="Basic residues" evidence="11">
    <location>
        <begin position="304"/>
        <end position="319"/>
    </location>
</feature>
<evidence type="ECO:0000256" key="9">
    <source>
        <dbReference type="ARBA" id="ARBA00047885"/>
    </source>
</evidence>
<evidence type="ECO:0000256" key="8">
    <source>
        <dbReference type="ARBA" id="ARBA00047306"/>
    </source>
</evidence>
<organism evidence="12">
    <name type="scientific">Alexandrium monilatum</name>
    <dbReference type="NCBI Taxonomy" id="311494"/>
    <lineage>
        <taxon>Eukaryota</taxon>
        <taxon>Sar</taxon>
        <taxon>Alveolata</taxon>
        <taxon>Dinophyceae</taxon>
        <taxon>Gonyaulacales</taxon>
        <taxon>Pyrocystaceae</taxon>
        <taxon>Alexandrium</taxon>
    </lineage>
</organism>
<dbReference type="EC" id="2.1.1.244" evidence="5"/>
<dbReference type="GO" id="GO:0005737">
    <property type="term" value="C:cytoplasm"/>
    <property type="evidence" value="ECO:0007669"/>
    <property type="project" value="TreeGrafter"/>
</dbReference>
<reference evidence="12" key="1">
    <citation type="submission" date="2021-01" db="EMBL/GenBank/DDBJ databases">
        <authorList>
            <person name="Corre E."/>
            <person name="Pelletier E."/>
            <person name="Niang G."/>
            <person name="Scheremetjew M."/>
            <person name="Finn R."/>
            <person name="Kale V."/>
            <person name="Holt S."/>
            <person name="Cochrane G."/>
            <person name="Meng A."/>
            <person name="Brown T."/>
            <person name="Cohen L."/>
        </authorList>
    </citation>
    <scope>NUCLEOTIDE SEQUENCE</scope>
    <source>
        <strain evidence="12">CCMP3105</strain>
    </source>
</reference>